<proteinExistence type="predicted"/>
<dbReference type="InterPro" id="IPR032675">
    <property type="entry name" value="LRR_dom_sf"/>
</dbReference>
<dbReference type="Proteomes" id="UP000467124">
    <property type="component" value="Unassembled WGS sequence"/>
</dbReference>
<dbReference type="EMBL" id="WWHY01000001">
    <property type="protein sequence ID" value="MYR32299.1"/>
    <property type="molecule type" value="Genomic_DNA"/>
</dbReference>
<dbReference type="NCBIfam" id="NF038076">
    <property type="entry name" value="fam_STM4015"/>
    <property type="match status" value="1"/>
</dbReference>
<name>A0A7K2IQP3_9ACTN</name>
<accession>A0A7K2IQP3</accession>
<evidence type="ECO:0008006" key="3">
    <source>
        <dbReference type="Google" id="ProtNLM"/>
    </source>
</evidence>
<evidence type="ECO:0000313" key="2">
    <source>
        <dbReference type="Proteomes" id="UP000467124"/>
    </source>
</evidence>
<dbReference type="SUPFAM" id="SSF52047">
    <property type="entry name" value="RNI-like"/>
    <property type="match status" value="1"/>
</dbReference>
<reference evidence="1 2" key="1">
    <citation type="journal article" date="2019" name="Nat. Commun.">
        <title>The antimicrobial potential of Streptomyces from insect microbiomes.</title>
        <authorList>
            <person name="Chevrette M.G."/>
            <person name="Carlson C.M."/>
            <person name="Ortega H.E."/>
            <person name="Thomas C."/>
            <person name="Ananiev G.E."/>
            <person name="Barns K.J."/>
            <person name="Book A.J."/>
            <person name="Cagnazzo J."/>
            <person name="Carlos C."/>
            <person name="Flanigan W."/>
            <person name="Grubbs K.J."/>
            <person name="Horn H.A."/>
            <person name="Hoffmann F.M."/>
            <person name="Klassen J.L."/>
            <person name="Knack J.J."/>
            <person name="Lewin G.R."/>
            <person name="McDonald B.R."/>
            <person name="Muller L."/>
            <person name="Melo W.G.P."/>
            <person name="Pinto-Tomas A.A."/>
            <person name="Schmitz A."/>
            <person name="Wendt-Pienkowski E."/>
            <person name="Wildman S."/>
            <person name="Zhao M."/>
            <person name="Zhang F."/>
            <person name="Bugni T.S."/>
            <person name="Andes D.R."/>
            <person name="Pupo M.T."/>
            <person name="Currie C.R."/>
        </authorList>
    </citation>
    <scope>NUCLEOTIDE SEQUENCE [LARGE SCALE GENOMIC DNA]</scope>
    <source>
        <strain evidence="1 2">SID5840</strain>
    </source>
</reference>
<dbReference type="InterPro" id="IPR047722">
    <property type="entry name" value="STM4015-like"/>
</dbReference>
<gene>
    <name evidence="1" type="ORF">GTW20_08460</name>
</gene>
<comment type="caution">
    <text evidence="1">The sequence shown here is derived from an EMBL/GenBank/DDBJ whole genome shotgun (WGS) entry which is preliminary data.</text>
</comment>
<protein>
    <recommendedName>
        <fullName evidence="3">CalU1</fullName>
    </recommendedName>
</protein>
<dbReference type="RefSeq" id="WP_161110676.1">
    <property type="nucleotide sequence ID" value="NZ_WWHY01000001.1"/>
</dbReference>
<evidence type="ECO:0000313" key="1">
    <source>
        <dbReference type="EMBL" id="MYR32299.1"/>
    </source>
</evidence>
<dbReference type="AlphaFoldDB" id="A0A7K2IQP3"/>
<organism evidence="1 2">
    <name type="scientific">Nocardiopsis alba</name>
    <dbReference type="NCBI Taxonomy" id="53437"/>
    <lineage>
        <taxon>Bacteria</taxon>
        <taxon>Bacillati</taxon>
        <taxon>Actinomycetota</taxon>
        <taxon>Actinomycetes</taxon>
        <taxon>Streptosporangiales</taxon>
        <taxon>Nocardiopsidaceae</taxon>
        <taxon>Nocardiopsis</taxon>
    </lineage>
</organism>
<sequence length="353" mass="39857">MTINQNLTEFAGLPVVDFPAEGLDEYSLPRGDSGLTHEEHRDRWIEAAKDPAAWAWRLRVESYEPEEEFGPCFLRFLEAVDTTPITALVVGMTGSVEDEPGYLEARDLLIRHRDAFPNLRSIFLGDVTFEESEVSWLNHTDVAPLLAAYPELDTLVTRGTGDSRYRAPDEEPTEDTVLRLHVPRHEGLRRLIVESGGLRGRMCRELCSSDLPRLEHLELWLGLEDYGYDAVPEDLAPLLSGEAFPGLRHLGLRNAQDTDDWVRVLASAPILARLETLDLSLGTLREEGARILMETPAFHALRRIDLHHHYLSEEARDRLREALTASGVEVDLSEEREPSHFSGEDLYYPAVGE</sequence>
<dbReference type="Gene3D" id="3.80.10.10">
    <property type="entry name" value="Ribonuclease Inhibitor"/>
    <property type="match status" value="1"/>
</dbReference>